<gene>
    <name evidence="1" type="ORF">SAMN05216548_11322</name>
</gene>
<dbReference type="AlphaFoldDB" id="A0A1H9MA72"/>
<dbReference type="InterPro" id="IPR009964">
    <property type="entry name" value="DUF1491"/>
</dbReference>
<accession>A0A1H9MA72</accession>
<sequence>MIRRAQQAGAFATIARKGASESGAIFVAVYRPDRSIDLYAPAPQAMLDDDGERRFMPVLAGADALAVADRMDSETRFDSDLWQVDIDDNEGRPFIEVIPDPMA</sequence>
<dbReference type="Gene3D" id="3.40.1530.20">
    <property type="entry name" value="Protein of unknown function (DUF1491)"/>
    <property type="match status" value="1"/>
</dbReference>
<dbReference type="STRING" id="1855383.SAMN05216548_11322"/>
<evidence type="ECO:0000313" key="1">
    <source>
        <dbReference type="EMBL" id="SER20355.1"/>
    </source>
</evidence>
<name>A0A1H9MA72_9HYPH</name>
<dbReference type="Pfam" id="PF07372">
    <property type="entry name" value="DUF1491"/>
    <property type="match status" value="1"/>
</dbReference>
<protein>
    <recommendedName>
        <fullName evidence="3">DUF1491 family protein</fullName>
    </recommendedName>
</protein>
<dbReference type="EMBL" id="FOFG01000013">
    <property type="protein sequence ID" value="SER20355.1"/>
    <property type="molecule type" value="Genomic_DNA"/>
</dbReference>
<evidence type="ECO:0008006" key="3">
    <source>
        <dbReference type="Google" id="ProtNLM"/>
    </source>
</evidence>
<organism evidence="1 2">
    <name type="scientific">Faunimonas pinastri</name>
    <dbReference type="NCBI Taxonomy" id="1855383"/>
    <lineage>
        <taxon>Bacteria</taxon>
        <taxon>Pseudomonadati</taxon>
        <taxon>Pseudomonadota</taxon>
        <taxon>Alphaproteobacteria</taxon>
        <taxon>Hyphomicrobiales</taxon>
        <taxon>Afifellaceae</taxon>
        <taxon>Faunimonas</taxon>
    </lineage>
</organism>
<reference evidence="1 2" key="1">
    <citation type="submission" date="2016-10" db="EMBL/GenBank/DDBJ databases">
        <authorList>
            <person name="de Groot N.N."/>
        </authorList>
    </citation>
    <scope>NUCLEOTIDE SEQUENCE [LARGE SCALE GENOMIC DNA]</scope>
    <source>
        <strain evidence="1 2">A52C2</strain>
    </source>
</reference>
<evidence type="ECO:0000313" key="2">
    <source>
        <dbReference type="Proteomes" id="UP000199647"/>
    </source>
</evidence>
<dbReference type="Proteomes" id="UP000199647">
    <property type="component" value="Unassembled WGS sequence"/>
</dbReference>
<keyword evidence="2" id="KW-1185">Reference proteome</keyword>
<proteinExistence type="predicted"/>